<name>A0ABW1S3Q8_9LACO</name>
<keyword evidence="1" id="KW-1133">Transmembrane helix</keyword>
<feature type="transmembrane region" description="Helical" evidence="1">
    <location>
        <begin position="87"/>
        <end position="105"/>
    </location>
</feature>
<dbReference type="Proteomes" id="UP001596282">
    <property type="component" value="Unassembled WGS sequence"/>
</dbReference>
<accession>A0ABW1S3Q8</accession>
<evidence type="ECO:0000313" key="2">
    <source>
        <dbReference type="EMBL" id="MFC6182508.1"/>
    </source>
</evidence>
<feature type="transmembrane region" description="Helical" evidence="1">
    <location>
        <begin position="63"/>
        <end position="81"/>
    </location>
</feature>
<evidence type="ECO:0000256" key="1">
    <source>
        <dbReference type="SAM" id="Phobius"/>
    </source>
</evidence>
<reference evidence="3" key="1">
    <citation type="journal article" date="2019" name="Int. J. Syst. Evol. Microbiol.">
        <title>The Global Catalogue of Microorganisms (GCM) 10K type strain sequencing project: providing services to taxonomists for standard genome sequencing and annotation.</title>
        <authorList>
            <consortium name="The Broad Institute Genomics Platform"/>
            <consortium name="The Broad Institute Genome Sequencing Center for Infectious Disease"/>
            <person name="Wu L."/>
            <person name="Ma J."/>
        </authorList>
    </citation>
    <scope>NUCLEOTIDE SEQUENCE [LARGE SCALE GENOMIC DNA]</scope>
    <source>
        <strain evidence="3">CCM 8933</strain>
    </source>
</reference>
<dbReference type="EMBL" id="JBHSSC010000045">
    <property type="protein sequence ID" value="MFC6182508.1"/>
    <property type="molecule type" value="Genomic_DNA"/>
</dbReference>
<feature type="transmembrane region" description="Helical" evidence="1">
    <location>
        <begin position="12"/>
        <end position="30"/>
    </location>
</feature>
<gene>
    <name evidence="2" type="ORF">ACFP5Y_14815</name>
</gene>
<feature type="transmembrane region" description="Helical" evidence="1">
    <location>
        <begin position="36"/>
        <end position="56"/>
    </location>
</feature>
<evidence type="ECO:0000313" key="3">
    <source>
        <dbReference type="Proteomes" id="UP001596282"/>
    </source>
</evidence>
<dbReference type="RefSeq" id="WP_137627253.1">
    <property type="nucleotide sequence ID" value="NZ_BJDJ01000001.1"/>
</dbReference>
<protein>
    <recommendedName>
        <fullName evidence="4">Integral membrane protein</fullName>
    </recommendedName>
</protein>
<keyword evidence="3" id="KW-1185">Reference proteome</keyword>
<sequence>MTSKFTWTLSHLFATLLLIIGSGLLLWTLSTNFGTHLSVDATVTAGMLGLAGLVFLHPIPFNILAPAIGIISLTLGYATFYSTAHSWLSASIAVIVMVAILSYGFNLRRALRQRHNQWPA</sequence>
<proteinExistence type="predicted"/>
<comment type="caution">
    <text evidence="2">The sequence shown here is derived from an EMBL/GenBank/DDBJ whole genome shotgun (WGS) entry which is preliminary data.</text>
</comment>
<keyword evidence="1" id="KW-0472">Membrane</keyword>
<keyword evidence="1" id="KW-0812">Transmembrane</keyword>
<evidence type="ECO:0008006" key="4">
    <source>
        <dbReference type="Google" id="ProtNLM"/>
    </source>
</evidence>
<organism evidence="2 3">
    <name type="scientific">Lactiplantibacillus daowaiensis</name>
    <dbReference type="NCBI Taxonomy" id="2559918"/>
    <lineage>
        <taxon>Bacteria</taxon>
        <taxon>Bacillati</taxon>
        <taxon>Bacillota</taxon>
        <taxon>Bacilli</taxon>
        <taxon>Lactobacillales</taxon>
        <taxon>Lactobacillaceae</taxon>
        <taxon>Lactiplantibacillus</taxon>
    </lineage>
</organism>